<evidence type="ECO:0000256" key="20">
    <source>
        <dbReference type="SAM" id="MobiDB-lite"/>
    </source>
</evidence>
<dbReference type="PANTHER" id="PTHR24039:SF58">
    <property type="entry name" value="EGF-LIKE DOMAIN-CONTAINING PROTEIN"/>
    <property type="match status" value="1"/>
</dbReference>
<evidence type="ECO:0000259" key="23">
    <source>
        <dbReference type="PROSITE" id="PS51465"/>
    </source>
</evidence>
<evidence type="ECO:0000259" key="21">
    <source>
        <dbReference type="PROSITE" id="PS50026"/>
    </source>
</evidence>
<evidence type="ECO:0000256" key="2">
    <source>
        <dbReference type="ARBA" id="ARBA00011902"/>
    </source>
</evidence>
<evidence type="ECO:0000256" key="9">
    <source>
        <dbReference type="ARBA" id="ARBA00022737"/>
    </source>
</evidence>
<dbReference type="InterPro" id="IPR001881">
    <property type="entry name" value="EGF-like_Ca-bd_dom"/>
</dbReference>
<feature type="compositionally biased region" description="Gly residues" evidence="20">
    <location>
        <begin position="1220"/>
        <end position="1249"/>
    </location>
</feature>
<dbReference type="PROSITE" id="PS50041">
    <property type="entry name" value="C_TYPE_LECTIN_2"/>
    <property type="match status" value="1"/>
</dbReference>
<evidence type="ECO:0000256" key="19">
    <source>
        <dbReference type="PROSITE-ProRule" id="PRU00076"/>
    </source>
</evidence>
<comment type="subcellular location">
    <subcellularLocation>
        <location evidence="1">Cell membrane</location>
        <topology evidence="1">Single-pass type I membrane protein</topology>
    </subcellularLocation>
</comment>
<evidence type="ECO:0000256" key="3">
    <source>
        <dbReference type="ARBA" id="ARBA00022475"/>
    </source>
</evidence>
<keyword evidence="18" id="KW-0325">Glycoprotein</keyword>
<dbReference type="PROSITE" id="PS01186">
    <property type="entry name" value="EGF_2"/>
    <property type="match status" value="2"/>
</dbReference>
<keyword evidence="16" id="KW-1015">Disulfide bond</keyword>
<dbReference type="EMBL" id="CALNXI010000795">
    <property type="protein sequence ID" value="CAH3140153.1"/>
    <property type="molecule type" value="Genomic_DNA"/>
</dbReference>
<dbReference type="CDD" id="cd03590">
    <property type="entry name" value="CLECT_DC-SIGN_like"/>
    <property type="match status" value="1"/>
</dbReference>
<evidence type="ECO:0000256" key="13">
    <source>
        <dbReference type="ARBA" id="ARBA00022989"/>
    </source>
</evidence>
<feature type="region of interest" description="Disordered" evidence="20">
    <location>
        <begin position="1191"/>
        <end position="1249"/>
    </location>
</feature>
<dbReference type="SUPFAM" id="SSF57196">
    <property type="entry name" value="EGF/Laminin"/>
    <property type="match status" value="2"/>
</dbReference>
<dbReference type="InterPro" id="IPR037221">
    <property type="entry name" value="H-type_lectin_dom_sf"/>
</dbReference>
<dbReference type="InterPro" id="IPR055163">
    <property type="entry name" value="ALK/LTK-like_GRD"/>
</dbReference>
<comment type="caution">
    <text evidence="24">The sequence shown here is derived from an EMBL/GenBank/DDBJ whole genome shotgun (WGS) entry which is preliminary data.</text>
</comment>
<dbReference type="EC" id="2.7.10.1" evidence="2"/>
<evidence type="ECO:0000313" key="25">
    <source>
        <dbReference type="Proteomes" id="UP001159427"/>
    </source>
</evidence>
<keyword evidence="5" id="KW-0808">Transferase</keyword>
<keyword evidence="12" id="KW-0067">ATP-binding</keyword>
<dbReference type="PROSITE" id="PS00615">
    <property type="entry name" value="C_TYPE_LECTIN_1"/>
    <property type="match status" value="1"/>
</dbReference>
<keyword evidence="13" id="KW-1133">Transmembrane helix</keyword>
<feature type="domain" description="EGF-like" evidence="21">
    <location>
        <begin position="912"/>
        <end position="952"/>
    </location>
</feature>
<evidence type="ECO:0000256" key="1">
    <source>
        <dbReference type="ARBA" id="ARBA00004251"/>
    </source>
</evidence>
<dbReference type="InterPro" id="IPR001304">
    <property type="entry name" value="C-type_lectin-like"/>
</dbReference>
<keyword evidence="3" id="KW-1003">Cell membrane</keyword>
<keyword evidence="15" id="KW-0829">Tyrosine-protein kinase</keyword>
<keyword evidence="17" id="KW-0675">Receptor</keyword>
<evidence type="ECO:0000256" key="17">
    <source>
        <dbReference type="ARBA" id="ARBA00023170"/>
    </source>
</evidence>
<dbReference type="Gene3D" id="3.10.100.10">
    <property type="entry name" value="Mannose-Binding Protein A, subunit A"/>
    <property type="match status" value="1"/>
</dbReference>
<keyword evidence="14" id="KW-0472">Membrane</keyword>
<evidence type="ECO:0000256" key="16">
    <source>
        <dbReference type="ARBA" id="ARBA00023157"/>
    </source>
</evidence>
<dbReference type="Pfam" id="PF07648">
    <property type="entry name" value="Kazal_2"/>
    <property type="match status" value="1"/>
</dbReference>
<evidence type="ECO:0000259" key="22">
    <source>
        <dbReference type="PROSITE" id="PS50041"/>
    </source>
</evidence>
<dbReference type="SMART" id="SM00179">
    <property type="entry name" value="EGF_CA"/>
    <property type="match status" value="2"/>
</dbReference>
<keyword evidence="10" id="KW-0547">Nucleotide-binding</keyword>
<dbReference type="Gene3D" id="2.60.40.2080">
    <property type="match status" value="3"/>
</dbReference>
<protein>
    <recommendedName>
        <fullName evidence="2">receptor protein-tyrosine kinase</fullName>
        <ecNumber evidence="2">2.7.10.1</ecNumber>
    </recommendedName>
</protein>
<evidence type="ECO:0000256" key="15">
    <source>
        <dbReference type="ARBA" id="ARBA00023137"/>
    </source>
</evidence>
<keyword evidence="7" id="KW-0732">Signal</keyword>
<evidence type="ECO:0000256" key="10">
    <source>
        <dbReference type="ARBA" id="ARBA00022741"/>
    </source>
</evidence>
<comment type="caution">
    <text evidence="19">Lacks conserved residue(s) required for the propagation of feature annotation.</text>
</comment>
<evidence type="ECO:0000256" key="6">
    <source>
        <dbReference type="ARBA" id="ARBA00022692"/>
    </source>
</evidence>
<dbReference type="InterPro" id="IPR002350">
    <property type="entry name" value="Kazal_dom"/>
</dbReference>
<dbReference type="Gene3D" id="2.10.25.10">
    <property type="entry name" value="Laminin"/>
    <property type="match status" value="2"/>
</dbReference>
<keyword evidence="25" id="KW-1185">Reference proteome</keyword>
<evidence type="ECO:0000256" key="11">
    <source>
        <dbReference type="ARBA" id="ARBA00022777"/>
    </source>
</evidence>
<dbReference type="SMART" id="SM00034">
    <property type="entry name" value="CLECT"/>
    <property type="match status" value="1"/>
</dbReference>
<dbReference type="PANTHER" id="PTHR24039">
    <property type="entry name" value="FIBRILLIN-RELATED"/>
    <property type="match status" value="1"/>
</dbReference>
<evidence type="ECO:0000256" key="5">
    <source>
        <dbReference type="ARBA" id="ARBA00022679"/>
    </source>
</evidence>
<evidence type="ECO:0000256" key="7">
    <source>
        <dbReference type="ARBA" id="ARBA00022729"/>
    </source>
</evidence>
<gene>
    <name evidence="24" type="ORF">PEVE_00041592</name>
</gene>
<feature type="domain" description="Kazal-like" evidence="23">
    <location>
        <begin position="314"/>
        <end position="361"/>
    </location>
</feature>
<feature type="non-terminal residue" evidence="24">
    <location>
        <position position="1"/>
    </location>
</feature>
<keyword evidence="6" id="KW-0812">Transmembrane</keyword>
<dbReference type="InterPro" id="IPR016187">
    <property type="entry name" value="CTDL_fold"/>
</dbReference>
<keyword evidence="9" id="KW-0677">Repeat</keyword>
<dbReference type="PROSITE" id="PS50026">
    <property type="entry name" value="EGF_3"/>
    <property type="match status" value="2"/>
</dbReference>
<dbReference type="InterPro" id="IPR049883">
    <property type="entry name" value="NOTCH1_EGF-like"/>
</dbReference>
<organism evidence="24 25">
    <name type="scientific">Porites evermanni</name>
    <dbReference type="NCBI Taxonomy" id="104178"/>
    <lineage>
        <taxon>Eukaryota</taxon>
        <taxon>Metazoa</taxon>
        <taxon>Cnidaria</taxon>
        <taxon>Anthozoa</taxon>
        <taxon>Hexacorallia</taxon>
        <taxon>Scleractinia</taxon>
        <taxon>Fungiina</taxon>
        <taxon>Poritidae</taxon>
        <taxon>Porites</taxon>
    </lineage>
</organism>
<dbReference type="SUPFAM" id="SSF56436">
    <property type="entry name" value="C-type lectin-like"/>
    <property type="match status" value="1"/>
</dbReference>
<name>A0ABN8PFJ6_9CNID</name>
<evidence type="ECO:0000256" key="14">
    <source>
        <dbReference type="ARBA" id="ARBA00023136"/>
    </source>
</evidence>
<dbReference type="Proteomes" id="UP001159427">
    <property type="component" value="Unassembled WGS sequence"/>
</dbReference>
<proteinExistence type="predicted"/>
<keyword evidence="11" id="KW-0418">Kinase</keyword>
<evidence type="ECO:0000256" key="18">
    <source>
        <dbReference type="ARBA" id="ARBA00023180"/>
    </source>
</evidence>
<keyword evidence="8" id="KW-0430">Lectin</keyword>
<dbReference type="Pfam" id="PF00059">
    <property type="entry name" value="Lectin_C"/>
    <property type="match status" value="1"/>
</dbReference>
<dbReference type="SMART" id="SM00280">
    <property type="entry name" value="KAZAL"/>
    <property type="match status" value="1"/>
</dbReference>
<dbReference type="InterPro" id="IPR033989">
    <property type="entry name" value="CD209-like_CTLD"/>
</dbReference>
<dbReference type="Pfam" id="PF07645">
    <property type="entry name" value="EGF_CA"/>
    <property type="match status" value="1"/>
</dbReference>
<evidence type="ECO:0000256" key="8">
    <source>
        <dbReference type="ARBA" id="ARBA00022734"/>
    </source>
</evidence>
<dbReference type="InterPro" id="IPR036058">
    <property type="entry name" value="Kazal_dom_sf"/>
</dbReference>
<evidence type="ECO:0000313" key="24">
    <source>
        <dbReference type="EMBL" id="CAH3140153.1"/>
    </source>
</evidence>
<keyword evidence="4 19" id="KW-0245">EGF-like domain</keyword>
<dbReference type="SUPFAM" id="SSF100895">
    <property type="entry name" value="Kazal-type serine protease inhibitors"/>
    <property type="match status" value="1"/>
</dbReference>
<dbReference type="SMART" id="SM00181">
    <property type="entry name" value="EGF"/>
    <property type="match status" value="3"/>
</dbReference>
<dbReference type="InterPro" id="IPR000742">
    <property type="entry name" value="EGF"/>
</dbReference>
<dbReference type="Gene3D" id="3.30.60.30">
    <property type="match status" value="1"/>
</dbReference>
<dbReference type="InterPro" id="IPR024731">
    <property type="entry name" value="NELL2-like_EGF"/>
</dbReference>
<dbReference type="InterPro" id="IPR018378">
    <property type="entry name" value="C-type_lectin_CS"/>
</dbReference>
<dbReference type="PROSITE" id="PS51465">
    <property type="entry name" value="KAZAL_2"/>
    <property type="match status" value="1"/>
</dbReference>
<dbReference type="InterPro" id="IPR016186">
    <property type="entry name" value="C-type_lectin-like/link_sf"/>
</dbReference>
<evidence type="ECO:0000256" key="4">
    <source>
        <dbReference type="ARBA" id="ARBA00022536"/>
    </source>
</evidence>
<feature type="domain" description="EGF-like" evidence="21">
    <location>
        <begin position="791"/>
        <end position="831"/>
    </location>
</feature>
<dbReference type="CDD" id="cd00104">
    <property type="entry name" value="KAZAL_FS"/>
    <property type="match status" value="1"/>
</dbReference>
<dbReference type="CDD" id="cd00054">
    <property type="entry name" value="EGF_CA"/>
    <property type="match status" value="2"/>
</dbReference>
<sequence>LLITTASFKAGKFNISTANPGLFACGDVLFAVPFHGRQEVKILASLGHSERKPGQTNGAAIWVESSKNNGFRVCILEYGEGSNRTAELNWVALQSSPPGAQVGSTSMKSWTTGTVCKKIGFKQRFLSPPIVLVTPIQQSPGRPQDSMAIWVEYSLEHGFNVCLRETKIFDGLHQNIKINWMAYSSLRIENFTISDSLVFANNNSQLDSSAFCQKINFTDPFYTPPVVVVTPKRGNNSHAIPPSGPGCDAIITWIEHTSTTETEICVRSYSSDVSEKGNIEVNYMVIGDLDPCLDVLCHYHGLCKAFGPFDARCVCIDSCPSYQEPICSSNGTTYDNICFFKQDMCLHRLNFTVQHPGSCEGFPMQRGRRHMPHIPSLGYSHCEVIPFKPFVFYPDKKIEVQITVNHVDTIDKSYVHDAAVSWVEKVSNDQFTACVMTAGFNERKSSANVTVDWLAYQGAPLGGVTGEVRISDWWTGTTCETVNFPSGKFSVSPSVFVTAKHDNPGLKRDACALWIEDVTTSHCKVCLRELQNYAGAHEDIYVAWMAFTSLHKPPFSEHSSLYFANDRLPAADHNYAFCKDVAFSHAYNVTPNVLVSANHSTKGGNLSPEHNGITAWIEYINTTGFRVCLKELYEAKYDPLSVVFTVFSEICPLGWGYFNGYCYWTSSLCASWLNAESNCSVMGSTLVTVHNQEENVYIQHRHNGERSWIGLNDRSVEGSYVWVNKEISSFRFWAPRQPNDWKNEDCVHTLGTKHGYTWNDVPCDNCFNYTCFKGTVINQMHLKPVIFLPSDIDECTTKTDNCDVNAVCTNTAGSHLCACKSGYSGDGITCYDECTTKTDNCDVNAVCTNTGGSHLTNYLLTGTSFSPKALLEENDLVLGELSETNNLVLGWKRSKRVNKEASLNPVFFLLSDIDECTTKTDNCDVNAVCTNTGGSHVCACKSGYSGDGITCYESQFNRDSFSREMSVGEFTKNCTALSQSDSRNVLMCIIKYNTLSLSAPRSFTTFTTNGQGRSGSIQTFTVPKTTRYRIRAWGARGGTHSTNYGDYPGTYYGGKGAYKEGMFTLNKGTILNIVVGQRGGDSVEVKGGRSTTLTAAQLGLSVEDNAGTGGGAGSFIYTTSNVLLFNSEGLNESAMVYQGMNTATFRFGILEMLHQSHVRSGGSGGNPGQCNTAGASYHGGVGAGWLGQGCSRAGSEHGERGGSRAQGWVGGRAGQMNSGYNGGPSPGAVGGFGGGGGGSEDNGASGGGGGYSGGGSGTHAYQAGGGGGSYCSGSNCSGVNGGNSNDNGLVKIVELSV</sequence>
<evidence type="ECO:0000256" key="12">
    <source>
        <dbReference type="ARBA" id="ARBA00022840"/>
    </source>
</evidence>
<feature type="domain" description="C-type lectin" evidence="22">
    <location>
        <begin position="658"/>
        <end position="772"/>
    </location>
</feature>
<dbReference type="Pfam" id="PF12810">
    <property type="entry name" value="ALK_LTK_GRD"/>
    <property type="match status" value="1"/>
</dbReference>
<accession>A0ABN8PFJ6</accession>
<reference evidence="24 25" key="1">
    <citation type="submission" date="2022-05" db="EMBL/GenBank/DDBJ databases">
        <authorList>
            <consortium name="Genoscope - CEA"/>
            <person name="William W."/>
        </authorList>
    </citation>
    <scope>NUCLEOTIDE SEQUENCE [LARGE SCALE GENOMIC DNA]</scope>
</reference>
<dbReference type="Pfam" id="PF12947">
    <property type="entry name" value="EGF_3"/>
    <property type="match status" value="2"/>
</dbReference>